<dbReference type="EMBL" id="CALNXI010001842">
    <property type="protein sequence ID" value="CAH3178143.1"/>
    <property type="molecule type" value="Genomic_DNA"/>
</dbReference>
<reference evidence="2 3" key="1">
    <citation type="submission" date="2022-05" db="EMBL/GenBank/DDBJ databases">
        <authorList>
            <consortium name="Genoscope - CEA"/>
            <person name="William W."/>
        </authorList>
    </citation>
    <scope>NUCLEOTIDE SEQUENCE [LARGE SCALE GENOMIC DNA]</scope>
</reference>
<dbReference type="PANTHER" id="PTHR31139:SF4">
    <property type="entry name" value="ECTOPIC P GRANULES PROTEIN 5 HOMOLOG"/>
    <property type="match status" value="1"/>
</dbReference>
<evidence type="ECO:0000259" key="1">
    <source>
        <dbReference type="Pfam" id="PF26103"/>
    </source>
</evidence>
<feature type="domain" description="Epg5-like central TPR repeats" evidence="1">
    <location>
        <begin position="1"/>
        <end position="245"/>
    </location>
</feature>
<gene>
    <name evidence="2" type="ORF">PEVE_00011610</name>
</gene>
<proteinExistence type="predicted"/>
<evidence type="ECO:0000313" key="3">
    <source>
        <dbReference type="Proteomes" id="UP001159427"/>
    </source>
</evidence>
<dbReference type="InterPro" id="IPR051436">
    <property type="entry name" value="Autophagy-related_EPG5"/>
</dbReference>
<dbReference type="InterPro" id="IPR059030">
    <property type="entry name" value="TPR_Epg5_mid"/>
</dbReference>
<keyword evidence="3" id="KW-1185">Reference proteome</keyword>
<dbReference type="PANTHER" id="PTHR31139">
    <property type="entry name" value="ECTOPIC P GRANULES PROTEIN 5 HOMOLOG"/>
    <property type="match status" value="1"/>
</dbReference>
<protein>
    <recommendedName>
        <fullName evidence="1">Epg5-like central TPR repeats domain-containing protein</fullName>
    </recommendedName>
</protein>
<evidence type="ECO:0000313" key="2">
    <source>
        <dbReference type="EMBL" id="CAH3178143.1"/>
    </source>
</evidence>
<dbReference type="Pfam" id="PF26103">
    <property type="entry name" value="TPR_Epg5"/>
    <property type="match status" value="1"/>
</dbReference>
<dbReference type="Pfam" id="PF26106">
    <property type="entry name" value="TPR_Epg5_C"/>
    <property type="match status" value="1"/>
</dbReference>
<sequence length="759" mass="84531">MLMYNFPEQYSDALRLLCEGSSKRTLCLEVWNTFMSCIGCVPSTENEVQGSSKELLGDEQVLETLDWLTKYFSGQRAELGGHVTGGLYTMWRPYIKQLSFVLGFMCQQIVVRRAAVVYANRGQGLDAVLTELWTLICRVFEPWICSQDSPIPGNGPVAPWNESEVPQASDMVTLFTDTLGCLQTHLNAPYSSTSMMNMFWSFFVTSLSKPGIPDYVLRVYNSKFFLLPWQSFLPTLHNLQLMQQVRFKVAFVTHFLSLPFFYQTFSLSLWSTFLSFSGMPNLLESALKFPWHYLDGRSFEEVVSWQVSHGNAELVLQENSSIWYALRLIRAAAGIVVSEDGSMQPTRPDTAVKRASYVRCVANLLSRCSTDTKLKAKSFGPVILFVLKDTESVAGSGVDPASTASEVCLMMCEELNLLNICSPMGDVLKVTLDFILQFIRESTCTMLVLASIPAACRTLASIQFMVSVVETGIESYFRKHSSSNSIDSGANADGGWGHIVPSVAVPELAQDEFVNECVGQGALLTLYTNILLRLSTCQSPVQEMSVLTDIVTWCTHIKVRREFETKLALLWHKILQLSIRQVYFATGPLNNLTKQLSFLASTLHTLGEDKASSGLLGAIGFGKKSQLSVKFRFMCRALEAFLLAQMPSNSLLRLDAKAPGYVREPKKTKNKEKNFVVACSRPPLNVKQGIFTSQSCSDGKEMCSIALAEYIIEAHSFIANPLHSLMEGPKFVVKLVQQLFPDERALDVIGFYDAPTAKP</sequence>
<accession>A0ABN8RIZ7</accession>
<organism evidence="2 3">
    <name type="scientific">Porites evermanni</name>
    <dbReference type="NCBI Taxonomy" id="104178"/>
    <lineage>
        <taxon>Eukaryota</taxon>
        <taxon>Metazoa</taxon>
        <taxon>Cnidaria</taxon>
        <taxon>Anthozoa</taxon>
        <taxon>Hexacorallia</taxon>
        <taxon>Scleractinia</taxon>
        <taxon>Fungiina</taxon>
        <taxon>Poritidae</taxon>
        <taxon>Porites</taxon>
    </lineage>
</organism>
<name>A0ABN8RIZ7_9CNID</name>
<comment type="caution">
    <text evidence="2">The sequence shown here is derived from an EMBL/GenBank/DDBJ whole genome shotgun (WGS) entry which is preliminary data.</text>
</comment>
<dbReference type="Proteomes" id="UP001159427">
    <property type="component" value="Unassembled WGS sequence"/>
</dbReference>